<comment type="caution">
    <text evidence="8">The sequence shown here is derived from an EMBL/GenBank/DDBJ whole genome shotgun (WGS) entry which is preliminary data.</text>
</comment>
<dbReference type="GO" id="GO:0005199">
    <property type="term" value="F:structural constituent of cell wall"/>
    <property type="evidence" value="ECO:0007669"/>
    <property type="project" value="InterPro"/>
</dbReference>
<comment type="similarity">
    <text evidence="2 7">Belongs to the fungal hydrophobin family.</text>
</comment>
<dbReference type="AlphaFoldDB" id="A0A8H5D735"/>
<dbReference type="GO" id="GO:0009277">
    <property type="term" value="C:fungal-type cell wall"/>
    <property type="evidence" value="ECO:0007669"/>
    <property type="project" value="InterPro"/>
</dbReference>
<keyword evidence="5 7" id="KW-0732">Signal</keyword>
<dbReference type="EMBL" id="JAACJO010000008">
    <property type="protein sequence ID" value="KAF5354771.1"/>
    <property type="molecule type" value="Genomic_DNA"/>
</dbReference>
<keyword evidence="4 7" id="KW-0964">Secreted</keyword>
<evidence type="ECO:0000313" key="9">
    <source>
        <dbReference type="Proteomes" id="UP000559027"/>
    </source>
</evidence>
<evidence type="ECO:0000256" key="1">
    <source>
        <dbReference type="ARBA" id="ARBA00004191"/>
    </source>
</evidence>
<evidence type="ECO:0000256" key="2">
    <source>
        <dbReference type="ARBA" id="ARBA00010446"/>
    </source>
</evidence>
<dbReference type="PROSITE" id="PS00956">
    <property type="entry name" value="HYDROPHOBIN"/>
    <property type="match status" value="1"/>
</dbReference>
<keyword evidence="6 7" id="KW-1015">Disulfide bond</keyword>
<organism evidence="8 9">
    <name type="scientific">Leucocoprinus leucothites</name>
    <dbReference type="NCBI Taxonomy" id="201217"/>
    <lineage>
        <taxon>Eukaryota</taxon>
        <taxon>Fungi</taxon>
        <taxon>Dikarya</taxon>
        <taxon>Basidiomycota</taxon>
        <taxon>Agaricomycotina</taxon>
        <taxon>Agaricomycetes</taxon>
        <taxon>Agaricomycetidae</taxon>
        <taxon>Agaricales</taxon>
        <taxon>Agaricineae</taxon>
        <taxon>Agaricaceae</taxon>
        <taxon>Leucocoprinus</taxon>
    </lineage>
</organism>
<dbReference type="SMART" id="SM00075">
    <property type="entry name" value="HYDRO"/>
    <property type="match status" value="1"/>
</dbReference>
<dbReference type="Proteomes" id="UP000559027">
    <property type="component" value="Unassembled WGS sequence"/>
</dbReference>
<gene>
    <name evidence="8" type="ORF">D9756_005701</name>
</gene>
<dbReference type="OrthoDB" id="4225815at2759"/>
<keyword evidence="9" id="KW-1185">Reference proteome</keyword>
<dbReference type="InterPro" id="IPR019778">
    <property type="entry name" value="Class_I_Hydrophobin_CS"/>
</dbReference>
<evidence type="ECO:0000256" key="3">
    <source>
        <dbReference type="ARBA" id="ARBA00022512"/>
    </source>
</evidence>
<feature type="signal peptide" evidence="7">
    <location>
        <begin position="1"/>
        <end position="18"/>
    </location>
</feature>
<dbReference type="InterPro" id="IPR001338">
    <property type="entry name" value="Class_I_Hydrophobin"/>
</dbReference>
<feature type="chain" id="PRO_5034325059" description="Hydrophobin" evidence="7">
    <location>
        <begin position="19"/>
        <end position="118"/>
    </location>
</feature>
<dbReference type="CDD" id="cd23507">
    <property type="entry name" value="hydrophobin_I"/>
    <property type="match status" value="1"/>
</dbReference>
<name>A0A8H5D735_9AGAR</name>
<evidence type="ECO:0000256" key="6">
    <source>
        <dbReference type="ARBA" id="ARBA00023157"/>
    </source>
</evidence>
<sequence length="118" mass="11749">MRATSVFTLAFFAAAASAADVLLRDSSCQTGSTQCCSSTQSVDAQQAAEILGVFKFLGLPLDIGAILGEAGTLIGVSCNSIDVAGAGGNSCTTQPVCCSGNYHNGVLATGCIPISVNP</sequence>
<evidence type="ECO:0000256" key="7">
    <source>
        <dbReference type="RuleBase" id="RU365009"/>
    </source>
</evidence>
<evidence type="ECO:0000256" key="5">
    <source>
        <dbReference type="ARBA" id="ARBA00022729"/>
    </source>
</evidence>
<accession>A0A8H5D735</accession>
<evidence type="ECO:0000256" key="4">
    <source>
        <dbReference type="ARBA" id="ARBA00022525"/>
    </source>
</evidence>
<reference evidence="8 9" key="1">
    <citation type="journal article" date="2020" name="ISME J.">
        <title>Uncovering the hidden diversity of litter-decomposition mechanisms in mushroom-forming fungi.</title>
        <authorList>
            <person name="Floudas D."/>
            <person name="Bentzer J."/>
            <person name="Ahren D."/>
            <person name="Johansson T."/>
            <person name="Persson P."/>
            <person name="Tunlid A."/>
        </authorList>
    </citation>
    <scope>NUCLEOTIDE SEQUENCE [LARGE SCALE GENOMIC DNA]</scope>
    <source>
        <strain evidence="8 9">CBS 146.42</strain>
    </source>
</reference>
<dbReference type="Pfam" id="PF01185">
    <property type="entry name" value="Hydrophobin"/>
    <property type="match status" value="1"/>
</dbReference>
<protein>
    <recommendedName>
        <fullName evidence="7">Hydrophobin</fullName>
    </recommendedName>
</protein>
<proteinExistence type="inferred from homology"/>
<keyword evidence="3 7" id="KW-0134">Cell wall</keyword>
<comment type="subcellular location">
    <subcellularLocation>
        <location evidence="1 7">Secreted</location>
        <location evidence="1 7">Cell wall</location>
    </subcellularLocation>
</comment>
<evidence type="ECO:0000313" key="8">
    <source>
        <dbReference type="EMBL" id="KAF5354771.1"/>
    </source>
</evidence>